<dbReference type="GO" id="GO:0009408">
    <property type="term" value="P:response to heat"/>
    <property type="evidence" value="ECO:0007669"/>
    <property type="project" value="InterPro"/>
</dbReference>
<comment type="function">
    <text evidence="9 12">Participates actively in the response to hyperosmotic and heat shock by preventing the aggregation of stress-denatured proteins and by disaggregating proteins, also in an autonomous, DnaK-independent fashion. Unfolded proteins bind initially to DnaJ; upon interaction with the DnaJ-bound protein, DnaK hydrolyzes its bound ATP, resulting in the formation of a stable complex. GrpE releases ADP from DnaK; ATP binding to DnaK triggers the release of the substrate protein, thus completing the reaction cycle. Several rounds of ATP-dependent interactions between DnaJ, DnaK and GrpE are required for fully efficient folding. Also involved, together with DnaK and GrpE, in the DNA replication of plasmids through activation of initiation proteins.</text>
</comment>
<feature type="zinc finger region" description="CR-type" evidence="13">
    <location>
        <begin position="143"/>
        <end position="221"/>
    </location>
</feature>
<feature type="binding site" evidence="12">
    <location>
        <position position="198"/>
    </location>
    <ligand>
        <name>Zn(2+)</name>
        <dbReference type="ChEBI" id="CHEBI:29105"/>
        <label>2</label>
    </ligand>
</feature>
<keyword evidence="8 12" id="KW-0143">Chaperone</keyword>
<keyword evidence="1 12" id="KW-0963">Cytoplasm</keyword>
<feature type="binding site" evidence="12">
    <location>
        <position position="159"/>
    </location>
    <ligand>
        <name>Zn(2+)</name>
        <dbReference type="ChEBI" id="CHEBI:29105"/>
        <label>1</label>
    </ligand>
</feature>
<dbReference type="SMART" id="SM00271">
    <property type="entry name" value="DnaJ"/>
    <property type="match status" value="1"/>
</dbReference>
<feature type="binding site" evidence="12">
    <location>
        <position position="209"/>
    </location>
    <ligand>
        <name>Zn(2+)</name>
        <dbReference type="ChEBI" id="CHEBI:29105"/>
        <label>1</label>
    </ligand>
</feature>
<keyword evidence="5 12" id="KW-0863">Zinc-finger</keyword>
<comment type="subcellular location">
    <subcellularLocation>
        <location evidence="12">Cytoplasm</location>
    </subcellularLocation>
</comment>
<evidence type="ECO:0000256" key="5">
    <source>
        <dbReference type="ARBA" id="ARBA00022771"/>
    </source>
</evidence>
<keyword evidence="7 12" id="KW-0346">Stress response</keyword>
<dbReference type="Gene3D" id="2.10.230.10">
    <property type="entry name" value="Heat shock protein DnaJ, cysteine-rich domain"/>
    <property type="match status" value="1"/>
</dbReference>
<comment type="cofactor">
    <cofactor evidence="12">
        <name>Zn(2+)</name>
        <dbReference type="ChEBI" id="CHEBI:29105"/>
    </cofactor>
    <text evidence="12">Binds 2 Zn(2+) ions per monomer.</text>
</comment>
<dbReference type="PROSITE" id="PS50076">
    <property type="entry name" value="DNAJ_2"/>
    <property type="match status" value="1"/>
</dbReference>
<dbReference type="Pfam" id="PF00226">
    <property type="entry name" value="DnaJ"/>
    <property type="match status" value="1"/>
</dbReference>
<dbReference type="EMBL" id="CVLB01000001">
    <property type="protein sequence ID" value="CRF32686.1"/>
    <property type="molecule type" value="Genomic_DNA"/>
</dbReference>
<dbReference type="PROSITE" id="PS00636">
    <property type="entry name" value="DNAJ_1"/>
    <property type="match status" value="1"/>
</dbReference>
<evidence type="ECO:0000256" key="9">
    <source>
        <dbReference type="ARBA" id="ARBA00053423"/>
    </source>
</evidence>
<evidence type="ECO:0000313" key="16">
    <source>
        <dbReference type="EMBL" id="CRF32686.1"/>
    </source>
</evidence>
<dbReference type="Gene3D" id="1.10.287.110">
    <property type="entry name" value="DnaJ domain"/>
    <property type="match status" value="1"/>
</dbReference>
<dbReference type="GO" id="GO:0006260">
    <property type="term" value="P:DNA replication"/>
    <property type="evidence" value="ECO:0007669"/>
    <property type="project" value="UniProtKB-KW"/>
</dbReference>
<keyword evidence="4 12" id="KW-0677">Repeat</keyword>
<dbReference type="PANTHER" id="PTHR43096">
    <property type="entry name" value="DNAJ HOMOLOG 1, MITOCHONDRIAL-RELATED"/>
    <property type="match status" value="1"/>
</dbReference>
<feature type="binding site" evidence="12">
    <location>
        <position position="176"/>
    </location>
    <ligand>
        <name>Zn(2+)</name>
        <dbReference type="ChEBI" id="CHEBI:29105"/>
        <label>2</label>
    </ligand>
</feature>
<dbReference type="PROSITE" id="PS51188">
    <property type="entry name" value="ZF_CR"/>
    <property type="match status" value="1"/>
</dbReference>
<dbReference type="GO" id="GO:0031072">
    <property type="term" value="F:heat shock protein binding"/>
    <property type="evidence" value="ECO:0007669"/>
    <property type="project" value="InterPro"/>
</dbReference>
<dbReference type="SUPFAM" id="SSF49493">
    <property type="entry name" value="HSP40/DnaJ peptide-binding domain"/>
    <property type="match status" value="2"/>
</dbReference>
<evidence type="ECO:0000256" key="6">
    <source>
        <dbReference type="ARBA" id="ARBA00022833"/>
    </source>
</evidence>
<dbReference type="CDD" id="cd10719">
    <property type="entry name" value="DnaJ_zf"/>
    <property type="match status" value="1"/>
</dbReference>
<feature type="binding site" evidence="12">
    <location>
        <position position="156"/>
    </location>
    <ligand>
        <name>Zn(2+)</name>
        <dbReference type="ChEBI" id="CHEBI:29105"/>
        <label>1</label>
    </ligand>
</feature>
<evidence type="ECO:0000256" key="4">
    <source>
        <dbReference type="ARBA" id="ARBA00022737"/>
    </source>
</evidence>
<dbReference type="FunFam" id="2.10.230.10:FF:000002">
    <property type="entry name" value="Molecular chaperone DnaJ"/>
    <property type="match status" value="1"/>
</dbReference>
<dbReference type="Proteomes" id="UP000043763">
    <property type="component" value="Unassembled WGS sequence"/>
</dbReference>
<comment type="domain">
    <text evidence="12">The J domain is necessary and sufficient to stimulate DnaK ATPase activity. Zinc center 1 plays an important role in the autonomous, DnaK-independent chaperone activity of DnaJ. Zinc center 2 is essential for interaction with DnaK and for DnaJ activity.</text>
</comment>
<dbReference type="OrthoDB" id="9779889at2"/>
<dbReference type="NCBIfam" id="NF008035">
    <property type="entry name" value="PRK10767.1"/>
    <property type="match status" value="1"/>
</dbReference>
<protein>
    <recommendedName>
        <fullName evidence="11 12">Chaperone protein DnaJ</fullName>
    </recommendedName>
</protein>
<evidence type="ECO:0000256" key="13">
    <source>
        <dbReference type="PROSITE-ProRule" id="PRU00546"/>
    </source>
</evidence>
<dbReference type="RefSeq" id="WP_048594137.1">
    <property type="nucleotide sequence ID" value="NZ_CVLB01000001.1"/>
</dbReference>
<comment type="similarity">
    <text evidence="10 12">Belongs to the DnaJ family.</text>
</comment>
<evidence type="ECO:0000256" key="11">
    <source>
        <dbReference type="ARBA" id="ARBA00067609"/>
    </source>
</evidence>
<sequence>MAEKRDYYEVLGVAKTATNDEIKKAYRKLAMQYHPDRNPGNKEAEDKFKEATEAYEILSDEKKRAQYDQFGFQGVHSDFADAYGRGGFDFSSMFGGGGGFGDLDDIFSSFFGGGFSGRGSRSQRRGNDIRHDVTLSLEDAVFGKKMEIKLDKNDICDVCHGTGAEPGTKTQTCPTCGGSGEVRMAQGFFSVRRTCNRCNGSGSIVTTPCKNCRGTGTVKKVKTISVNIPKGIEDNTQLRVSGEGEAIGGGVAGDLYLYIHVSPHPYFVRDGIDLVTEVGINIAQAALGADIYIQTLDKKKVKIKIPAGTNSGQIFKLKGSGATHINRSGRGDLLVVVNIDVSSKLSAEEKRLFNELKKVMPSNDEPTLRKPNKSNW</sequence>
<dbReference type="InterPro" id="IPR012724">
    <property type="entry name" value="DnaJ"/>
</dbReference>
<evidence type="ECO:0000259" key="15">
    <source>
        <dbReference type="PROSITE" id="PS51188"/>
    </source>
</evidence>
<feature type="repeat" description="CXXCXGXG motif" evidence="12">
    <location>
        <begin position="173"/>
        <end position="180"/>
    </location>
</feature>
<dbReference type="GO" id="GO:0005524">
    <property type="term" value="F:ATP binding"/>
    <property type="evidence" value="ECO:0007669"/>
    <property type="project" value="InterPro"/>
</dbReference>
<dbReference type="HAMAP" id="MF_01152">
    <property type="entry name" value="DnaJ"/>
    <property type="match status" value="1"/>
</dbReference>
<dbReference type="Pfam" id="PF00684">
    <property type="entry name" value="DnaJ_CXXCXGXG"/>
    <property type="match status" value="1"/>
</dbReference>
<organism evidence="16 17">
    <name type="scientific">Brachyspira suanatina</name>
    <dbReference type="NCBI Taxonomy" id="381802"/>
    <lineage>
        <taxon>Bacteria</taxon>
        <taxon>Pseudomonadati</taxon>
        <taxon>Spirochaetota</taxon>
        <taxon>Spirochaetia</taxon>
        <taxon>Brachyspirales</taxon>
        <taxon>Brachyspiraceae</taxon>
        <taxon>Brachyspira</taxon>
    </lineage>
</organism>
<dbReference type="PANTHER" id="PTHR43096:SF48">
    <property type="entry name" value="CHAPERONE PROTEIN DNAJ"/>
    <property type="match status" value="1"/>
</dbReference>
<dbReference type="SUPFAM" id="SSF57938">
    <property type="entry name" value="DnaJ/Hsp40 cysteine-rich domain"/>
    <property type="match status" value="1"/>
</dbReference>
<dbReference type="GO" id="GO:0051082">
    <property type="term" value="F:unfolded protein binding"/>
    <property type="evidence" value="ECO:0007669"/>
    <property type="project" value="UniProtKB-UniRule"/>
</dbReference>
<feature type="repeat" description="CXXCXGXG motif" evidence="12">
    <location>
        <begin position="156"/>
        <end position="163"/>
    </location>
</feature>
<gene>
    <name evidence="12 16" type="primary">dnaJ</name>
    <name evidence="16" type="ORF">BRSU_0958</name>
</gene>
<dbReference type="InterPro" id="IPR001623">
    <property type="entry name" value="DnaJ_domain"/>
</dbReference>
<evidence type="ECO:0000313" key="17">
    <source>
        <dbReference type="Proteomes" id="UP000043763"/>
    </source>
</evidence>
<dbReference type="CDD" id="cd06257">
    <property type="entry name" value="DnaJ"/>
    <property type="match status" value="1"/>
</dbReference>
<dbReference type="FunFam" id="2.60.260.20:FF:000005">
    <property type="entry name" value="Chaperone protein dnaJ 1, mitochondrial"/>
    <property type="match status" value="1"/>
</dbReference>
<dbReference type="NCBIfam" id="TIGR02349">
    <property type="entry name" value="DnaJ_bact"/>
    <property type="match status" value="1"/>
</dbReference>
<dbReference type="GO" id="GO:0005737">
    <property type="term" value="C:cytoplasm"/>
    <property type="evidence" value="ECO:0007669"/>
    <property type="project" value="UniProtKB-SubCell"/>
</dbReference>
<evidence type="ECO:0000256" key="2">
    <source>
        <dbReference type="ARBA" id="ARBA00022705"/>
    </source>
</evidence>
<evidence type="ECO:0000256" key="8">
    <source>
        <dbReference type="ARBA" id="ARBA00023186"/>
    </source>
</evidence>
<feature type="binding site" evidence="12">
    <location>
        <position position="173"/>
    </location>
    <ligand>
        <name>Zn(2+)</name>
        <dbReference type="ChEBI" id="CHEBI:29105"/>
        <label>2</label>
    </ligand>
</feature>
<keyword evidence="2 12" id="KW-0235">DNA replication</keyword>
<dbReference type="SUPFAM" id="SSF46565">
    <property type="entry name" value="Chaperone J-domain"/>
    <property type="match status" value="1"/>
</dbReference>
<dbReference type="InterPro" id="IPR036869">
    <property type="entry name" value="J_dom_sf"/>
</dbReference>
<feature type="domain" description="J" evidence="14">
    <location>
        <begin position="6"/>
        <end position="71"/>
    </location>
</feature>
<dbReference type="PRINTS" id="PR00625">
    <property type="entry name" value="JDOMAIN"/>
</dbReference>
<dbReference type="Gene3D" id="2.60.260.20">
    <property type="entry name" value="Urease metallochaperone UreE, N-terminal domain"/>
    <property type="match status" value="2"/>
</dbReference>
<feature type="domain" description="CR-type" evidence="15">
    <location>
        <begin position="143"/>
        <end position="221"/>
    </location>
</feature>
<name>A0A0G4K5S7_9SPIR</name>
<feature type="repeat" description="CXXCXGXG motif" evidence="12">
    <location>
        <begin position="209"/>
        <end position="216"/>
    </location>
</feature>
<evidence type="ECO:0000256" key="7">
    <source>
        <dbReference type="ARBA" id="ARBA00023016"/>
    </source>
</evidence>
<feature type="repeat" description="CXXCXGXG motif" evidence="12">
    <location>
        <begin position="195"/>
        <end position="202"/>
    </location>
</feature>
<dbReference type="AlphaFoldDB" id="A0A0G4K5S7"/>
<dbReference type="InterPro" id="IPR001305">
    <property type="entry name" value="HSP_DnaJ_Cys-rich_dom"/>
</dbReference>
<dbReference type="CDD" id="cd10747">
    <property type="entry name" value="DnaJ_C"/>
    <property type="match status" value="1"/>
</dbReference>
<dbReference type="GO" id="GO:0042026">
    <property type="term" value="P:protein refolding"/>
    <property type="evidence" value="ECO:0007669"/>
    <property type="project" value="TreeGrafter"/>
</dbReference>
<evidence type="ECO:0000256" key="3">
    <source>
        <dbReference type="ARBA" id="ARBA00022723"/>
    </source>
</evidence>
<proteinExistence type="inferred from homology"/>
<evidence type="ECO:0000256" key="12">
    <source>
        <dbReference type="HAMAP-Rule" id="MF_01152"/>
    </source>
</evidence>
<keyword evidence="6 12" id="KW-0862">Zinc</keyword>
<comment type="subunit">
    <text evidence="12">Homodimer.</text>
</comment>
<dbReference type="GO" id="GO:0008270">
    <property type="term" value="F:zinc ion binding"/>
    <property type="evidence" value="ECO:0007669"/>
    <property type="project" value="UniProtKB-UniRule"/>
</dbReference>
<accession>A0A0G4K5S7</accession>
<evidence type="ECO:0000259" key="14">
    <source>
        <dbReference type="PROSITE" id="PS50076"/>
    </source>
</evidence>
<evidence type="ECO:0000256" key="1">
    <source>
        <dbReference type="ARBA" id="ARBA00022490"/>
    </source>
</evidence>
<reference evidence="17" key="1">
    <citation type="submission" date="2015-04" db="EMBL/GenBank/DDBJ databases">
        <authorList>
            <person name="Mushtaq Mamoona"/>
        </authorList>
    </citation>
    <scope>NUCLEOTIDE SEQUENCE [LARGE SCALE GENOMIC DNA]</scope>
    <source>
        <strain evidence="17">AN4859/03</strain>
    </source>
</reference>
<dbReference type="InterPro" id="IPR018253">
    <property type="entry name" value="DnaJ_domain_CS"/>
</dbReference>
<keyword evidence="17" id="KW-1185">Reference proteome</keyword>
<dbReference type="Pfam" id="PF01556">
    <property type="entry name" value="DnaJ_C"/>
    <property type="match status" value="1"/>
</dbReference>
<feature type="binding site" evidence="12">
    <location>
        <position position="212"/>
    </location>
    <ligand>
        <name>Zn(2+)</name>
        <dbReference type="ChEBI" id="CHEBI:29105"/>
        <label>1</label>
    </ligand>
</feature>
<evidence type="ECO:0000256" key="10">
    <source>
        <dbReference type="ARBA" id="ARBA00061004"/>
    </source>
</evidence>
<dbReference type="InterPro" id="IPR008971">
    <property type="entry name" value="HSP40/DnaJ_pept-bd"/>
</dbReference>
<dbReference type="FunFam" id="1.10.287.110:FF:000034">
    <property type="entry name" value="Chaperone protein DnaJ"/>
    <property type="match status" value="1"/>
</dbReference>
<dbReference type="InterPro" id="IPR036410">
    <property type="entry name" value="HSP_DnaJ_Cys-rich_dom_sf"/>
</dbReference>
<dbReference type="InterPro" id="IPR002939">
    <property type="entry name" value="DnaJ_C"/>
</dbReference>
<feature type="binding site" evidence="12">
    <location>
        <position position="195"/>
    </location>
    <ligand>
        <name>Zn(2+)</name>
        <dbReference type="ChEBI" id="CHEBI:29105"/>
        <label>2</label>
    </ligand>
</feature>
<keyword evidence="3 12" id="KW-0479">Metal-binding</keyword>